<dbReference type="Pfam" id="PF00440">
    <property type="entry name" value="TetR_N"/>
    <property type="match status" value="1"/>
</dbReference>
<dbReference type="Pfam" id="PF19344">
    <property type="entry name" value="TetR_C_32"/>
    <property type="match status" value="1"/>
</dbReference>
<dbReference type="InterPro" id="IPR009057">
    <property type="entry name" value="Homeodomain-like_sf"/>
</dbReference>
<dbReference type="PANTHER" id="PTHR43479:SF11">
    <property type="entry name" value="ACREF_ENVCD OPERON REPRESSOR-RELATED"/>
    <property type="match status" value="1"/>
</dbReference>
<evidence type="ECO:0000313" key="6">
    <source>
        <dbReference type="Proteomes" id="UP000244989"/>
    </source>
</evidence>
<dbReference type="PANTHER" id="PTHR43479">
    <property type="entry name" value="ACREF/ENVCD OPERON REPRESSOR-RELATED"/>
    <property type="match status" value="1"/>
</dbReference>
<sequence length="208" mass="23289">MKTIHSTDRPVDGRTTRWDEHRRQRKKELSRAALRAIRKKGAHVGMGEIAEEAGTSKTVYYRHFGDRAGLWSALTDRTVDFIIHRLSLDETTNLAGDEIVAKLADAYLTLVERDPEIYEFVSAGPGPTSDTDITDPVVHVTSRIGIQLAAYLRRIGYDDRAEVFAQAIVGAIWAAADRWVANDRRRSKAEVVAQLHELFQPGLTLPPT</sequence>
<dbReference type="SUPFAM" id="SSF46689">
    <property type="entry name" value="Homeodomain-like"/>
    <property type="match status" value="1"/>
</dbReference>
<evidence type="ECO:0000259" key="4">
    <source>
        <dbReference type="PROSITE" id="PS50977"/>
    </source>
</evidence>
<evidence type="ECO:0000256" key="3">
    <source>
        <dbReference type="SAM" id="MobiDB-lite"/>
    </source>
</evidence>
<evidence type="ECO:0000313" key="5">
    <source>
        <dbReference type="EMBL" id="PWC01625.1"/>
    </source>
</evidence>
<dbReference type="KEGG" id="cyz:C3B44_04065"/>
<feature type="DNA-binding region" description="H-T-H motif" evidence="2">
    <location>
        <begin position="45"/>
        <end position="64"/>
    </location>
</feature>
<name>A0A2U1T6M9_9CORY</name>
<gene>
    <name evidence="5" type="ORF">DF222_06725</name>
</gene>
<dbReference type="InterPro" id="IPR045823">
    <property type="entry name" value="TetR_C_32"/>
</dbReference>
<dbReference type="AlphaFoldDB" id="A0A2U1T6M9"/>
<keyword evidence="1 2" id="KW-0238">DNA-binding</keyword>
<keyword evidence="6" id="KW-1185">Reference proteome</keyword>
<accession>A0A2U1T6M9</accession>
<proteinExistence type="predicted"/>
<comment type="caution">
    <text evidence="5">The sequence shown here is derived from an EMBL/GenBank/DDBJ whole genome shotgun (WGS) entry which is preliminary data.</text>
</comment>
<evidence type="ECO:0000256" key="1">
    <source>
        <dbReference type="ARBA" id="ARBA00023125"/>
    </source>
</evidence>
<evidence type="ECO:0000256" key="2">
    <source>
        <dbReference type="PROSITE-ProRule" id="PRU00335"/>
    </source>
</evidence>
<dbReference type="InterPro" id="IPR036271">
    <property type="entry name" value="Tet_transcr_reg_TetR-rel_C_sf"/>
</dbReference>
<dbReference type="OrthoDB" id="4542604at2"/>
<dbReference type="SUPFAM" id="SSF48498">
    <property type="entry name" value="Tetracyclin repressor-like, C-terminal domain"/>
    <property type="match status" value="1"/>
</dbReference>
<dbReference type="InterPro" id="IPR050624">
    <property type="entry name" value="HTH-type_Tx_Regulator"/>
</dbReference>
<dbReference type="Gene3D" id="1.10.357.10">
    <property type="entry name" value="Tetracycline Repressor, domain 2"/>
    <property type="match status" value="1"/>
</dbReference>
<feature type="region of interest" description="Disordered" evidence="3">
    <location>
        <begin position="1"/>
        <end position="26"/>
    </location>
</feature>
<reference evidence="6" key="1">
    <citation type="submission" date="2018-04" db="EMBL/GenBank/DDBJ databases">
        <authorList>
            <person name="Liu S."/>
            <person name="Wang Z."/>
            <person name="Li J."/>
        </authorList>
    </citation>
    <scope>NUCLEOTIDE SEQUENCE [LARGE SCALE GENOMIC DNA]</scope>
    <source>
        <strain evidence="6">2189</strain>
    </source>
</reference>
<dbReference type="GO" id="GO:0003677">
    <property type="term" value="F:DNA binding"/>
    <property type="evidence" value="ECO:0007669"/>
    <property type="project" value="UniProtKB-UniRule"/>
</dbReference>
<dbReference type="InterPro" id="IPR001647">
    <property type="entry name" value="HTH_TetR"/>
</dbReference>
<organism evidence="5 6">
    <name type="scientific">Corynebacterium yudongzhengii</name>
    <dbReference type="NCBI Taxonomy" id="2080740"/>
    <lineage>
        <taxon>Bacteria</taxon>
        <taxon>Bacillati</taxon>
        <taxon>Actinomycetota</taxon>
        <taxon>Actinomycetes</taxon>
        <taxon>Mycobacteriales</taxon>
        <taxon>Corynebacteriaceae</taxon>
        <taxon>Corynebacterium</taxon>
    </lineage>
</organism>
<protein>
    <submittedName>
        <fullName evidence="5">TetR/AcrR family transcriptional regulator</fullName>
    </submittedName>
</protein>
<dbReference type="PROSITE" id="PS50977">
    <property type="entry name" value="HTH_TETR_2"/>
    <property type="match status" value="1"/>
</dbReference>
<dbReference type="RefSeq" id="WP_108431258.1">
    <property type="nucleotide sequence ID" value="NZ_CP026947.1"/>
</dbReference>
<dbReference type="EMBL" id="QEEZ01000010">
    <property type="protein sequence ID" value="PWC01625.1"/>
    <property type="molecule type" value="Genomic_DNA"/>
</dbReference>
<dbReference type="Proteomes" id="UP000244989">
    <property type="component" value="Unassembled WGS sequence"/>
</dbReference>
<feature type="domain" description="HTH tetR-type" evidence="4">
    <location>
        <begin position="23"/>
        <end position="82"/>
    </location>
</feature>